<sequence>MHKSRLLQRSRGFFLLSPGANNLKRSVDPEKKLYLPQGIDPNG</sequence>
<evidence type="ECO:0000313" key="2">
    <source>
        <dbReference type="Proteomes" id="UP000245466"/>
    </source>
</evidence>
<gene>
    <name evidence="1" type="ORF">C8E01_107112</name>
</gene>
<protein>
    <submittedName>
        <fullName evidence="1">Uncharacterized protein</fullName>
    </submittedName>
</protein>
<dbReference type="Proteomes" id="UP000245466">
    <property type="component" value="Unassembled WGS sequence"/>
</dbReference>
<keyword evidence="2" id="KW-1185">Reference proteome</keyword>
<reference evidence="1 2" key="1">
    <citation type="submission" date="2018-04" db="EMBL/GenBank/DDBJ databases">
        <title>Genomic Encyclopedia of Type Strains, Phase IV (KMG-IV): sequencing the most valuable type-strain genomes for metagenomic binning, comparative biology and taxonomic classification.</title>
        <authorList>
            <person name="Goeker M."/>
        </authorList>
    </citation>
    <scope>NUCLEOTIDE SEQUENCE [LARGE SCALE GENOMIC DNA]</scope>
    <source>
        <strain evidence="1 2">DSM 100231</strain>
    </source>
</reference>
<accession>A0A2U1AVU7</accession>
<dbReference type="AlphaFoldDB" id="A0A2U1AVU7"/>
<evidence type="ECO:0000313" key="1">
    <source>
        <dbReference type="EMBL" id="PVY40481.1"/>
    </source>
</evidence>
<name>A0A2U1AVU7_9BACT</name>
<proteinExistence type="predicted"/>
<comment type="caution">
    <text evidence="1">The sequence shown here is derived from an EMBL/GenBank/DDBJ whole genome shotgun (WGS) entry which is preliminary data.</text>
</comment>
<organism evidence="1 2">
    <name type="scientific">Pontibacter virosus</name>
    <dbReference type="NCBI Taxonomy" id="1765052"/>
    <lineage>
        <taxon>Bacteria</taxon>
        <taxon>Pseudomonadati</taxon>
        <taxon>Bacteroidota</taxon>
        <taxon>Cytophagia</taxon>
        <taxon>Cytophagales</taxon>
        <taxon>Hymenobacteraceae</taxon>
        <taxon>Pontibacter</taxon>
    </lineage>
</organism>
<dbReference type="EMBL" id="QEKI01000007">
    <property type="protein sequence ID" value="PVY40481.1"/>
    <property type="molecule type" value="Genomic_DNA"/>
</dbReference>